<keyword evidence="1" id="KW-0812">Transmembrane</keyword>
<gene>
    <name evidence="2" type="ORF">FWK35_00036240</name>
</gene>
<sequence>MSTNHLMMRWCFYFACFCIFWIKCILLHIFDKMNIIAYFDYNNAKNACFIVNFVFNSFIFDNLKKYVVIACNTIECEL</sequence>
<reference evidence="2 3" key="1">
    <citation type="submission" date="2019-08" db="EMBL/GenBank/DDBJ databases">
        <title>Whole genome of Aphis craccivora.</title>
        <authorList>
            <person name="Voronova N.V."/>
            <person name="Shulinski R.S."/>
            <person name="Bandarenka Y.V."/>
            <person name="Zhorov D.G."/>
            <person name="Warner D."/>
        </authorList>
    </citation>
    <scope>NUCLEOTIDE SEQUENCE [LARGE SCALE GENOMIC DNA]</scope>
    <source>
        <strain evidence="2">180601</strain>
        <tissue evidence="2">Whole Body</tissue>
    </source>
</reference>
<proteinExistence type="predicted"/>
<organism evidence="2 3">
    <name type="scientific">Aphis craccivora</name>
    <name type="common">Cowpea aphid</name>
    <dbReference type="NCBI Taxonomy" id="307492"/>
    <lineage>
        <taxon>Eukaryota</taxon>
        <taxon>Metazoa</taxon>
        <taxon>Ecdysozoa</taxon>
        <taxon>Arthropoda</taxon>
        <taxon>Hexapoda</taxon>
        <taxon>Insecta</taxon>
        <taxon>Pterygota</taxon>
        <taxon>Neoptera</taxon>
        <taxon>Paraneoptera</taxon>
        <taxon>Hemiptera</taxon>
        <taxon>Sternorrhyncha</taxon>
        <taxon>Aphidomorpha</taxon>
        <taxon>Aphidoidea</taxon>
        <taxon>Aphididae</taxon>
        <taxon>Aphidini</taxon>
        <taxon>Aphis</taxon>
        <taxon>Aphis</taxon>
    </lineage>
</organism>
<evidence type="ECO:0000256" key="1">
    <source>
        <dbReference type="SAM" id="Phobius"/>
    </source>
</evidence>
<keyword evidence="1" id="KW-0472">Membrane</keyword>
<dbReference type="EMBL" id="VUJU01000519">
    <property type="protein sequence ID" value="KAF0769865.1"/>
    <property type="molecule type" value="Genomic_DNA"/>
</dbReference>
<evidence type="ECO:0000313" key="3">
    <source>
        <dbReference type="Proteomes" id="UP000478052"/>
    </source>
</evidence>
<accession>A0A6G0ZFS7</accession>
<evidence type="ECO:0000313" key="2">
    <source>
        <dbReference type="EMBL" id="KAF0769865.1"/>
    </source>
</evidence>
<protein>
    <submittedName>
        <fullName evidence="2">Uncharacterized protein</fullName>
    </submittedName>
</protein>
<dbReference type="Proteomes" id="UP000478052">
    <property type="component" value="Unassembled WGS sequence"/>
</dbReference>
<comment type="caution">
    <text evidence="2">The sequence shown here is derived from an EMBL/GenBank/DDBJ whole genome shotgun (WGS) entry which is preliminary data.</text>
</comment>
<keyword evidence="1" id="KW-1133">Transmembrane helix</keyword>
<name>A0A6G0ZFS7_APHCR</name>
<keyword evidence="3" id="KW-1185">Reference proteome</keyword>
<dbReference type="AlphaFoldDB" id="A0A6G0ZFS7"/>
<feature type="transmembrane region" description="Helical" evidence="1">
    <location>
        <begin position="12"/>
        <end position="30"/>
    </location>
</feature>